<name>A0ACB8S875_9AGAM</name>
<reference evidence="1" key="2">
    <citation type="journal article" date="2022" name="New Phytol.">
        <title>Evolutionary transition to the ectomycorrhizal habit in the genomes of a hyperdiverse lineage of mushroom-forming fungi.</title>
        <authorList>
            <person name="Looney B."/>
            <person name="Miyauchi S."/>
            <person name="Morin E."/>
            <person name="Drula E."/>
            <person name="Courty P.E."/>
            <person name="Kohler A."/>
            <person name="Kuo A."/>
            <person name="LaButti K."/>
            <person name="Pangilinan J."/>
            <person name="Lipzen A."/>
            <person name="Riley R."/>
            <person name="Andreopoulos W."/>
            <person name="He G."/>
            <person name="Johnson J."/>
            <person name="Nolan M."/>
            <person name="Tritt A."/>
            <person name="Barry K.W."/>
            <person name="Grigoriev I.V."/>
            <person name="Nagy L.G."/>
            <person name="Hibbett D."/>
            <person name="Henrissat B."/>
            <person name="Matheny P.B."/>
            <person name="Labbe J."/>
            <person name="Martin F.M."/>
        </authorList>
    </citation>
    <scope>NUCLEOTIDE SEQUENCE</scope>
    <source>
        <strain evidence="1">FP105234-sp</strain>
    </source>
</reference>
<comment type="caution">
    <text evidence="1">The sequence shown here is derived from an EMBL/GenBank/DDBJ whole genome shotgun (WGS) entry which is preliminary data.</text>
</comment>
<dbReference type="Proteomes" id="UP000814033">
    <property type="component" value="Unassembled WGS sequence"/>
</dbReference>
<organism evidence="1 2">
    <name type="scientific">Auriscalpium vulgare</name>
    <dbReference type="NCBI Taxonomy" id="40419"/>
    <lineage>
        <taxon>Eukaryota</taxon>
        <taxon>Fungi</taxon>
        <taxon>Dikarya</taxon>
        <taxon>Basidiomycota</taxon>
        <taxon>Agaricomycotina</taxon>
        <taxon>Agaricomycetes</taxon>
        <taxon>Russulales</taxon>
        <taxon>Auriscalpiaceae</taxon>
        <taxon>Auriscalpium</taxon>
    </lineage>
</organism>
<reference evidence="1" key="1">
    <citation type="submission" date="2021-02" db="EMBL/GenBank/DDBJ databases">
        <authorList>
            <consortium name="DOE Joint Genome Institute"/>
            <person name="Ahrendt S."/>
            <person name="Looney B.P."/>
            <person name="Miyauchi S."/>
            <person name="Morin E."/>
            <person name="Drula E."/>
            <person name="Courty P.E."/>
            <person name="Chicoki N."/>
            <person name="Fauchery L."/>
            <person name="Kohler A."/>
            <person name="Kuo A."/>
            <person name="Labutti K."/>
            <person name="Pangilinan J."/>
            <person name="Lipzen A."/>
            <person name="Riley R."/>
            <person name="Andreopoulos W."/>
            <person name="He G."/>
            <person name="Johnson J."/>
            <person name="Barry K.W."/>
            <person name="Grigoriev I.V."/>
            <person name="Nagy L."/>
            <person name="Hibbett D."/>
            <person name="Henrissat B."/>
            <person name="Matheny P.B."/>
            <person name="Labbe J."/>
            <person name="Martin F."/>
        </authorList>
    </citation>
    <scope>NUCLEOTIDE SEQUENCE</scope>
    <source>
        <strain evidence="1">FP105234-sp</strain>
    </source>
</reference>
<sequence length="84" mass="8740">MSGISGTQSPPIEDSEPMGRSSVGGGPVKGVPDREQRAQYFDDAPKGDTKATRSNNLMEAAPTASGPVKDMSSKEMRSALGKEA</sequence>
<protein>
    <submittedName>
        <fullName evidence="1">Uncharacterized protein</fullName>
    </submittedName>
</protein>
<evidence type="ECO:0000313" key="2">
    <source>
        <dbReference type="Proteomes" id="UP000814033"/>
    </source>
</evidence>
<keyword evidence="2" id="KW-1185">Reference proteome</keyword>
<dbReference type="EMBL" id="MU275847">
    <property type="protein sequence ID" value="KAI0052166.1"/>
    <property type="molecule type" value="Genomic_DNA"/>
</dbReference>
<proteinExistence type="predicted"/>
<gene>
    <name evidence="1" type="ORF">FA95DRAFT_1675432</name>
</gene>
<accession>A0ACB8S875</accession>
<evidence type="ECO:0000313" key="1">
    <source>
        <dbReference type="EMBL" id="KAI0052166.1"/>
    </source>
</evidence>